<proteinExistence type="predicted"/>
<evidence type="ECO:0008006" key="4">
    <source>
        <dbReference type="Google" id="ProtNLM"/>
    </source>
</evidence>
<evidence type="ECO:0000313" key="2">
    <source>
        <dbReference type="EMBL" id="VGO22995.1"/>
    </source>
</evidence>
<accession>A0A6C2URR0</accession>
<sequence>MKSIKSIRLFILAAMLLSAVSSFAGRMKEVTLVMVPRDEASLQKGLDLANRYPTLLLSYKIGARGEVSLHGWAGSEWVNVTPEKYKTGEFFRNGPNSALLIEEPGMPIPESLVPPVDWVESVYKISTTDTRPLLHLIGQYYDFDYKDWKWFANRYGMDMASINPEGLNIAWYHQRLDEHLKARPIVGASDLQYWFVVRIPEPVVFEVFEEPIDVEAVEESVVEEEMLEEAAAEEEMAEDFLEMDTLESPLTNEVPAAVIMGVADAEEAAVVVEEAAVEAKVEQ</sequence>
<name>A0A6C2URR0_9BACT</name>
<keyword evidence="1" id="KW-0732">Signal</keyword>
<protein>
    <recommendedName>
        <fullName evidence="4">Outer membrane lipoprotein-sorting protein</fullName>
    </recommendedName>
</protein>
<evidence type="ECO:0000256" key="1">
    <source>
        <dbReference type="SAM" id="SignalP"/>
    </source>
</evidence>
<reference evidence="2 3" key="1">
    <citation type="submission" date="2019-04" db="EMBL/GenBank/DDBJ databases">
        <authorList>
            <person name="Van Vliet M D."/>
        </authorList>
    </citation>
    <scope>NUCLEOTIDE SEQUENCE [LARGE SCALE GENOMIC DNA]</scope>
    <source>
        <strain evidence="2 3">F21</strain>
    </source>
</reference>
<dbReference type="Proteomes" id="UP000346198">
    <property type="component" value="Unassembled WGS sequence"/>
</dbReference>
<organism evidence="2 3">
    <name type="scientific">Pontiella sulfatireligans</name>
    <dbReference type="NCBI Taxonomy" id="2750658"/>
    <lineage>
        <taxon>Bacteria</taxon>
        <taxon>Pseudomonadati</taxon>
        <taxon>Kiritimatiellota</taxon>
        <taxon>Kiritimatiellia</taxon>
        <taxon>Kiritimatiellales</taxon>
        <taxon>Pontiellaceae</taxon>
        <taxon>Pontiella</taxon>
    </lineage>
</organism>
<feature type="signal peptide" evidence="1">
    <location>
        <begin position="1"/>
        <end position="24"/>
    </location>
</feature>
<keyword evidence="3" id="KW-1185">Reference proteome</keyword>
<feature type="chain" id="PRO_5025683214" description="Outer membrane lipoprotein-sorting protein" evidence="1">
    <location>
        <begin position="25"/>
        <end position="283"/>
    </location>
</feature>
<dbReference type="AlphaFoldDB" id="A0A6C2URR0"/>
<gene>
    <name evidence="2" type="ORF">SCARR_05094</name>
</gene>
<evidence type="ECO:0000313" key="3">
    <source>
        <dbReference type="Proteomes" id="UP000346198"/>
    </source>
</evidence>
<dbReference type="EMBL" id="CAAHFH010000003">
    <property type="protein sequence ID" value="VGO22995.1"/>
    <property type="molecule type" value="Genomic_DNA"/>
</dbReference>